<accession>A0ABV2BCH8</accession>
<proteinExistence type="predicted"/>
<dbReference type="Pfam" id="PF06207">
    <property type="entry name" value="DUF1002"/>
    <property type="match status" value="1"/>
</dbReference>
<dbReference type="InterPro" id="IPR009343">
    <property type="entry name" value="DUF1002"/>
</dbReference>
<name>A0ABV2BCH8_9LACO</name>
<sequence length="302" mass="32859">MIMLFCDKAEADSLNGLPTVTVGKSLSSEQRKETIAILTQEISGQNYTTLTVTGNDLVKYLNPSGDNFTTTSGVWSSALIVKTDSEPGIRVKILPYNGQTTITTITADQYKNAALTAGIENADIYITSPVAIDGSGALAGIYAAYADKGKKLNQDQINAAQDEINTLSSINQNNRNKSNFSDAKLNRAIVGAKKDMAQKGGTLSDDQIRDIINNQIKINHLGNTINNNQINEIVKLLEEVQGSGSLKNKSFVGNAQALSHDFQNIKNKILKSQNNSNVSHNNNFLNDLWNQIVGFFNKLFNN</sequence>
<organism evidence="1 2">
    <name type="scientific">Lactobacillus crispatus</name>
    <dbReference type="NCBI Taxonomy" id="47770"/>
    <lineage>
        <taxon>Bacteria</taxon>
        <taxon>Bacillati</taxon>
        <taxon>Bacillota</taxon>
        <taxon>Bacilli</taxon>
        <taxon>Lactobacillales</taxon>
        <taxon>Lactobacillaceae</taxon>
        <taxon>Lactobacillus</taxon>
    </lineage>
</organism>
<evidence type="ECO:0000313" key="2">
    <source>
        <dbReference type="Proteomes" id="UP001434419"/>
    </source>
</evidence>
<evidence type="ECO:0000313" key="1">
    <source>
        <dbReference type="EMBL" id="MES5150947.1"/>
    </source>
</evidence>
<gene>
    <name evidence="1" type="ORF">ABVC42_14015</name>
</gene>
<dbReference type="Proteomes" id="UP001434419">
    <property type="component" value="Unassembled WGS sequence"/>
</dbReference>
<keyword evidence="2" id="KW-1185">Reference proteome</keyword>
<protein>
    <submittedName>
        <fullName evidence="1">DUF1002 domain-containing protein</fullName>
    </submittedName>
</protein>
<dbReference type="EMBL" id="JBETVU010000013">
    <property type="protein sequence ID" value="MES5150947.1"/>
    <property type="molecule type" value="Genomic_DNA"/>
</dbReference>
<comment type="caution">
    <text evidence="1">The sequence shown here is derived from an EMBL/GenBank/DDBJ whole genome shotgun (WGS) entry which is preliminary data.</text>
</comment>
<reference evidence="1" key="1">
    <citation type="submission" date="2024-06" db="EMBL/GenBank/DDBJ databases">
        <title>Vaginal Lactobacillus fatty acid response mechanisms reveal a metabolite-targeted strategy for bacterial vaginosis treatment.</title>
        <authorList>
            <person name="Zhu M."/>
            <person name="Blainey P.C."/>
            <person name="Bloom S.M."/>
            <person name="Kwon D.S."/>
        </authorList>
    </citation>
    <scope>NUCLEOTIDE SEQUENCE</scope>
    <source>
        <strain evidence="1">194_F1_1</strain>
    </source>
</reference>